<name>A0A1I4U708_9BACT</name>
<accession>A0A1I4U708</accession>
<dbReference type="EMBL" id="FOUU01000005">
    <property type="protein sequence ID" value="SFM84739.1"/>
    <property type="molecule type" value="Genomic_DNA"/>
</dbReference>
<protein>
    <submittedName>
        <fullName evidence="2">Epoxyqueuosine reductase</fullName>
    </submittedName>
</protein>
<feature type="domain" description="4Fe-4S ferredoxin-type" evidence="1">
    <location>
        <begin position="173"/>
        <end position="201"/>
    </location>
</feature>
<dbReference type="SUPFAM" id="SSF54862">
    <property type="entry name" value="4Fe-4S ferredoxins"/>
    <property type="match status" value="1"/>
</dbReference>
<evidence type="ECO:0000313" key="3">
    <source>
        <dbReference type="Proteomes" id="UP000199611"/>
    </source>
</evidence>
<dbReference type="PROSITE" id="PS51379">
    <property type="entry name" value="4FE4S_FER_2"/>
    <property type="match status" value="1"/>
</dbReference>
<dbReference type="Proteomes" id="UP000199611">
    <property type="component" value="Unassembled WGS sequence"/>
</dbReference>
<gene>
    <name evidence="2" type="ORF">SAMN05660836_01675</name>
</gene>
<sequence length="258" mass="28972">MLRKENRIKTALLDYALELGADLAGFASVEQLKKCPSSTMASRLRQTDKKQGITVPENDVVWPKNAKTVMVVALYHPRIKPEMDWWVGKIDPPGNKVLARIVEGICEFASAQLGLWAFHFPYHVEKGGIYLKDAAVLAGLGCIGKNNLLITQAFGPRVRLRALALDVELSSTGPSDFDPCIDCPEWCRKACPQQAFSRKVYEDEYNSGKTLPGRTGHFSRADCYEQMNLDEQRAHSENSEKIIKYCRHCEWACPVGRL</sequence>
<proteinExistence type="predicted"/>
<evidence type="ECO:0000259" key="1">
    <source>
        <dbReference type="PROSITE" id="PS51379"/>
    </source>
</evidence>
<organism evidence="2 3">
    <name type="scientific">Thermodesulforhabdus norvegica</name>
    <dbReference type="NCBI Taxonomy" id="39841"/>
    <lineage>
        <taxon>Bacteria</taxon>
        <taxon>Pseudomonadati</taxon>
        <taxon>Thermodesulfobacteriota</taxon>
        <taxon>Syntrophobacteria</taxon>
        <taxon>Syntrophobacterales</taxon>
        <taxon>Thermodesulforhabdaceae</taxon>
        <taxon>Thermodesulforhabdus</taxon>
    </lineage>
</organism>
<reference evidence="2 3" key="1">
    <citation type="submission" date="2016-10" db="EMBL/GenBank/DDBJ databases">
        <authorList>
            <person name="de Groot N.N."/>
        </authorList>
    </citation>
    <scope>NUCLEOTIDE SEQUENCE [LARGE SCALE GENOMIC DNA]</scope>
    <source>
        <strain evidence="2 3">DSM 9990</strain>
    </source>
</reference>
<dbReference type="AlphaFoldDB" id="A0A1I4U708"/>
<evidence type="ECO:0000313" key="2">
    <source>
        <dbReference type="EMBL" id="SFM84739.1"/>
    </source>
</evidence>
<dbReference type="RefSeq" id="WP_218148848.1">
    <property type="nucleotide sequence ID" value="NZ_FOUU01000005.1"/>
</dbReference>
<dbReference type="STRING" id="39841.SAMN05660836_01675"/>
<keyword evidence="3" id="KW-1185">Reference proteome</keyword>
<dbReference type="PANTHER" id="PTHR42827:SF1">
    <property type="entry name" value="IRON-SULFUR CLUSTER-BINDING PROTEIN"/>
    <property type="match status" value="1"/>
</dbReference>
<dbReference type="PANTHER" id="PTHR42827">
    <property type="entry name" value="IRON-SULFUR CLUSTER-BINDING PROTEIN-RELATED"/>
    <property type="match status" value="1"/>
</dbReference>
<dbReference type="InterPro" id="IPR017896">
    <property type="entry name" value="4Fe4S_Fe-S-bd"/>
</dbReference>